<gene>
    <name evidence="3" type="ORF">HBR001_LOCUS9230</name>
</gene>
<feature type="region of interest" description="Disordered" evidence="1">
    <location>
        <begin position="1"/>
        <end position="20"/>
    </location>
</feature>
<accession>A0AAV0V3R8</accession>
<dbReference type="PANTHER" id="PTHR43327:SF9">
    <property type="entry name" value="BAND 7 DOMAIN-CONTAINING PROTEIN"/>
    <property type="match status" value="1"/>
</dbReference>
<proteinExistence type="predicted"/>
<dbReference type="EMBL" id="CANTFL010001482">
    <property type="protein sequence ID" value="CAI5742938.1"/>
    <property type="molecule type" value="Genomic_DNA"/>
</dbReference>
<dbReference type="Gene3D" id="3.30.479.30">
    <property type="entry name" value="Band 7 domain"/>
    <property type="match status" value="1"/>
</dbReference>
<name>A0AAV0V3R8_HYABA</name>
<evidence type="ECO:0000256" key="1">
    <source>
        <dbReference type="SAM" id="MobiDB-lite"/>
    </source>
</evidence>
<dbReference type="InterPro" id="IPR050710">
    <property type="entry name" value="Band7/mec-2_domain"/>
</dbReference>
<dbReference type="Proteomes" id="UP001162031">
    <property type="component" value="Unassembled WGS sequence"/>
</dbReference>
<feature type="domain" description="Band 7" evidence="2">
    <location>
        <begin position="243"/>
        <end position="285"/>
    </location>
</feature>
<dbReference type="InterPro" id="IPR036013">
    <property type="entry name" value="Band_7/SPFH_dom_sf"/>
</dbReference>
<protein>
    <recommendedName>
        <fullName evidence="2">Band 7 domain-containing protein</fullName>
    </recommendedName>
</protein>
<reference evidence="3" key="1">
    <citation type="submission" date="2022-12" db="EMBL/GenBank/DDBJ databases">
        <authorList>
            <person name="Webb A."/>
        </authorList>
    </citation>
    <scope>NUCLEOTIDE SEQUENCE</scope>
    <source>
        <strain evidence="3">Hp1</strain>
    </source>
</reference>
<evidence type="ECO:0000313" key="4">
    <source>
        <dbReference type="Proteomes" id="UP001162031"/>
    </source>
</evidence>
<sequence>MGAGGSHLHADTLPGGPQHQTRLLYRNAGRVDSANRTFGACYDGNTVVIINPGRSPMKPYVRVPEGTYALVQSQGRDVDYVKSDGSSTPVWPPGKHFASVFTKVAHLVTKQYIVFDTPVKGCKTADNVTVGIDMCLILRIMGDELKGENPELVRRFVYELGPNGLEVQLRAAQDEAVRALARSVEHTEVYQLRDGTMRERFKTGALNFRTDRVANDELHSPKIKETVSPSDPSGEKKVLYCVTEDIRRSLNDQFNAYGVQITSVAITNVTLPLEFQTQMQSRTTHLSAIKEQNMKQLSDMQMLHYKEELDTTKLARKMMYMEEEQTGKAKCAEIRKGIDLINAQSELADEEICQKTIVTCDNLRVEASLKIAEIDAERMRIAAEIMAHCDAEIGLINAEKAAMQLQLEATSSEIRVTSEATAAEIIARAEGAAASQLASYRRHELEMKKLDMLGSLAKNKMTVVSGDTSNSLLSELLVANRQGNVMLNIDGLTGKVGSST</sequence>
<evidence type="ECO:0000313" key="3">
    <source>
        <dbReference type="EMBL" id="CAI5742938.1"/>
    </source>
</evidence>
<evidence type="ECO:0000259" key="2">
    <source>
        <dbReference type="Pfam" id="PF01145"/>
    </source>
</evidence>
<feature type="domain" description="Band 7" evidence="2">
    <location>
        <begin position="62"/>
        <end position="194"/>
    </location>
</feature>
<dbReference type="AlphaFoldDB" id="A0AAV0V3R8"/>
<dbReference type="Pfam" id="PF01145">
    <property type="entry name" value="Band_7"/>
    <property type="match status" value="2"/>
</dbReference>
<keyword evidence="4" id="KW-1185">Reference proteome</keyword>
<dbReference type="PANTHER" id="PTHR43327">
    <property type="entry name" value="STOMATIN-LIKE PROTEIN 2, MITOCHONDRIAL"/>
    <property type="match status" value="1"/>
</dbReference>
<dbReference type="InterPro" id="IPR001107">
    <property type="entry name" value="Band_7"/>
</dbReference>
<comment type="caution">
    <text evidence="3">The sequence shown here is derived from an EMBL/GenBank/DDBJ whole genome shotgun (WGS) entry which is preliminary data.</text>
</comment>
<organism evidence="3 4">
    <name type="scientific">Hyaloperonospora brassicae</name>
    <name type="common">Brassica downy mildew</name>
    <name type="synonym">Peronospora brassicae</name>
    <dbReference type="NCBI Taxonomy" id="162125"/>
    <lineage>
        <taxon>Eukaryota</taxon>
        <taxon>Sar</taxon>
        <taxon>Stramenopiles</taxon>
        <taxon>Oomycota</taxon>
        <taxon>Peronosporomycetes</taxon>
        <taxon>Peronosporales</taxon>
        <taxon>Peronosporaceae</taxon>
        <taxon>Hyaloperonospora</taxon>
    </lineage>
</organism>